<organism evidence="9 10">
    <name type="scientific">Erysiphe pulchra</name>
    <dbReference type="NCBI Taxonomy" id="225359"/>
    <lineage>
        <taxon>Eukaryota</taxon>
        <taxon>Fungi</taxon>
        <taxon>Dikarya</taxon>
        <taxon>Ascomycota</taxon>
        <taxon>Pezizomycotina</taxon>
        <taxon>Leotiomycetes</taxon>
        <taxon>Erysiphales</taxon>
        <taxon>Erysiphaceae</taxon>
        <taxon>Erysiphe</taxon>
    </lineage>
</organism>
<feature type="compositionally biased region" description="Polar residues" evidence="6">
    <location>
        <begin position="128"/>
        <end position="144"/>
    </location>
</feature>
<proteinExistence type="predicted"/>
<dbReference type="EMBL" id="PEDP01001330">
    <property type="protein sequence ID" value="POS83817.1"/>
    <property type="molecule type" value="Genomic_DNA"/>
</dbReference>
<feature type="transmembrane region" description="Helical" evidence="7">
    <location>
        <begin position="295"/>
        <end position="313"/>
    </location>
</feature>
<feature type="domain" description="Major facilitator superfamily (MFS) profile" evidence="8">
    <location>
        <begin position="171"/>
        <end position="623"/>
    </location>
</feature>
<feature type="region of interest" description="Disordered" evidence="6">
    <location>
        <begin position="120"/>
        <end position="150"/>
    </location>
</feature>
<evidence type="ECO:0000256" key="1">
    <source>
        <dbReference type="ARBA" id="ARBA00004141"/>
    </source>
</evidence>
<keyword evidence="10" id="KW-1185">Reference proteome</keyword>
<dbReference type="STRING" id="225359.A0A2S4PP65"/>
<dbReference type="InterPro" id="IPR020846">
    <property type="entry name" value="MFS_dom"/>
</dbReference>
<evidence type="ECO:0000313" key="9">
    <source>
        <dbReference type="EMBL" id="POS83817.1"/>
    </source>
</evidence>
<feature type="transmembrane region" description="Helical" evidence="7">
    <location>
        <begin position="263"/>
        <end position="283"/>
    </location>
</feature>
<feature type="transmembrane region" description="Helical" evidence="7">
    <location>
        <begin position="527"/>
        <end position="545"/>
    </location>
</feature>
<feature type="region of interest" description="Disordered" evidence="6">
    <location>
        <begin position="1"/>
        <end position="76"/>
    </location>
</feature>
<feature type="transmembrane region" description="Helical" evidence="7">
    <location>
        <begin position="435"/>
        <end position="456"/>
    </location>
</feature>
<evidence type="ECO:0000256" key="4">
    <source>
        <dbReference type="ARBA" id="ARBA00022989"/>
    </source>
</evidence>
<keyword evidence="2" id="KW-0813">Transport</keyword>
<dbReference type="Pfam" id="PF06609">
    <property type="entry name" value="TRI12"/>
    <property type="match status" value="1"/>
</dbReference>
<feature type="transmembrane region" description="Helical" evidence="7">
    <location>
        <begin position="238"/>
        <end position="257"/>
    </location>
</feature>
<accession>A0A2S4PP65</accession>
<feature type="transmembrane region" description="Helical" evidence="7">
    <location>
        <begin position="661"/>
        <end position="680"/>
    </location>
</feature>
<gene>
    <name evidence="9" type="ORF">EPUL_005811</name>
</gene>
<feature type="transmembrane region" description="Helical" evidence="7">
    <location>
        <begin position="170"/>
        <end position="192"/>
    </location>
</feature>
<evidence type="ECO:0000256" key="7">
    <source>
        <dbReference type="SAM" id="Phobius"/>
    </source>
</evidence>
<dbReference type="SUPFAM" id="SSF103473">
    <property type="entry name" value="MFS general substrate transporter"/>
    <property type="match status" value="1"/>
</dbReference>
<comment type="caution">
    <text evidence="9">The sequence shown here is derived from an EMBL/GenBank/DDBJ whole genome shotgun (WGS) entry which is preliminary data.</text>
</comment>
<name>A0A2S4PP65_9PEZI</name>
<feature type="compositionally biased region" description="Basic and acidic residues" evidence="6">
    <location>
        <begin position="66"/>
        <end position="75"/>
    </location>
</feature>
<dbReference type="PROSITE" id="PS50850">
    <property type="entry name" value="MFS"/>
    <property type="match status" value="1"/>
</dbReference>
<dbReference type="InterPro" id="IPR005829">
    <property type="entry name" value="Sugar_transporter_CS"/>
</dbReference>
<keyword evidence="3 7" id="KW-0812">Transmembrane</keyword>
<keyword evidence="4 7" id="KW-1133">Transmembrane helix</keyword>
<dbReference type="PROSITE" id="PS00216">
    <property type="entry name" value="SUGAR_TRANSPORT_1"/>
    <property type="match status" value="1"/>
</dbReference>
<comment type="subcellular location">
    <subcellularLocation>
        <location evidence="1">Membrane</location>
        <topology evidence="1">Multi-pass membrane protein</topology>
    </subcellularLocation>
</comment>
<evidence type="ECO:0000256" key="2">
    <source>
        <dbReference type="ARBA" id="ARBA00022448"/>
    </source>
</evidence>
<dbReference type="InterPro" id="IPR036259">
    <property type="entry name" value="MFS_trans_sf"/>
</dbReference>
<protein>
    <recommendedName>
        <fullName evidence="8">Major facilitator superfamily (MFS) profile domain-containing protein</fullName>
    </recommendedName>
</protein>
<feature type="transmembrane region" description="Helical" evidence="7">
    <location>
        <begin position="325"/>
        <end position="345"/>
    </location>
</feature>
<evidence type="ECO:0000256" key="6">
    <source>
        <dbReference type="SAM" id="MobiDB-lite"/>
    </source>
</evidence>
<reference evidence="9 10" key="1">
    <citation type="submission" date="2017-10" db="EMBL/GenBank/DDBJ databases">
        <title>Development of genomic resources for the powdery mildew, Erysiphe pulchra.</title>
        <authorList>
            <person name="Wadl P.A."/>
            <person name="Mack B.M."/>
            <person name="Moore G."/>
            <person name="Beltz S.B."/>
        </authorList>
    </citation>
    <scope>NUCLEOTIDE SEQUENCE [LARGE SCALE GENOMIC DNA]</scope>
    <source>
        <strain evidence="9">Cflorida</strain>
    </source>
</reference>
<evidence type="ECO:0000259" key="8">
    <source>
        <dbReference type="PROSITE" id="PS50850"/>
    </source>
</evidence>
<feature type="transmembrane region" description="Helical" evidence="7">
    <location>
        <begin position="366"/>
        <end position="385"/>
    </location>
</feature>
<dbReference type="OrthoDB" id="4139357at2759"/>
<feature type="transmembrane region" description="Helical" evidence="7">
    <location>
        <begin position="476"/>
        <end position="495"/>
    </location>
</feature>
<dbReference type="AlphaFoldDB" id="A0A2S4PP65"/>
<dbReference type="GO" id="GO:0022857">
    <property type="term" value="F:transmembrane transporter activity"/>
    <property type="evidence" value="ECO:0007669"/>
    <property type="project" value="InterPro"/>
</dbReference>
<dbReference type="PANTHER" id="PTHR23501:SF109">
    <property type="entry name" value="MAJOR FACILITATOR SUPERFAMILY (MFS) PROFILE DOMAIN-CONTAINING PROTEIN-RELATED"/>
    <property type="match status" value="1"/>
</dbReference>
<keyword evidence="5 7" id="KW-0472">Membrane</keyword>
<feature type="transmembrane region" description="Helical" evidence="7">
    <location>
        <begin position="207"/>
        <end position="226"/>
    </location>
</feature>
<feature type="non-terminal residue" evidence="9">
    <location>
        <position position="695"/>
    </location>
</feature>
<dbReference type="PANTHER" id="PTHR23501">
    <property type="entry name" value="MAJOR FACILITATOR SUPERFAMILY"/>
    <property type="match status" value="1"/>
</dbReference>
<dbReference type="Gene3D" id="1.20.1250.20">
    <property type="entry name" value="MFS general substrate transporter like domains"/>
    <property type="match status" value="2"/>
</dbReference>
<evidence type="ECO:0000313" key="10">
    <source>
        <dbReference type="Proteomes" id="UP000237438"/>
    </source>
</evidence>
<sequence length="695" mass="75718">MLSRPSSGKTSMEMKNLKTRGLYGQQQQRQPDTIPASMPTTMPAIYAKPYKSPLDLPRPPRTPPLQEDRNRDWNDKNLYSNLASGTYSYDHDPMQQERVTPEIHQLVTAPEDLQQHARNYSIPDESGNPYSSSPIGQTSPGRSTYSEKDGLRAHGESIERYNYINNNLRFTMTILACAFSLAGSQIVGLLYLTLGTRIAEDLHRPDLTIWLLSAGIIAMGALAPFVGPIADLYGRKPILLSGVFCAIIGAIVCAATPTAGGFIAGQTLLGFGAVIEELMAISIVSEVVPTAKRGLYAALILTAILPWSPGTLYADFISSSSWRWIGIPLALWHVLIFFMVVGFYFPPPRVNARGLSRIQLLNRIDWIGGFLLTLGLLLILIAMNWGGQQYAWSSSHVISFLVAGFFLLFAFVAWEFFGAEYPLYPRRILHAPRPFLCILFVIFSAGINFIPLVVFWPIESISVYGSDMRQSGINSLPIGMCIIAGGIISALLVALFKPRVTFIMTFFCVLQTCGAGTLAVADPHSVKTVWAPLCLSLIGVGGVLVPNQVIITILTPDDLIASATALTVGLRSQAQVIGLAIYYSRFLHVLEQKALKHFAAPIINAGIYNITVITDLVVGLASRPFDQLAPAIPQLSGPAHVLAYQAVKEGALQSYKGAFDYVYLMSIGFGVAACIAAASMGNIEKYIDEHVAVVL</sequence>
<feature type="compositionally biased region" description="Polar residues" evidence="6">
    <location>
        <begin position="1"/>
        <end position="10"/>
    </location>
</feature>
<dbReference type="GO" id="GO:0005886">
    <property type="term" value="C:plasma membrane"/>
    <property type="evidence" value="ECO:0007669"/>
    <property type="project" value="TreeGrafter"/>
</dbReference>
<feature type="transmembrane region" description="Helical" evidence="7">
    <location>
        <begin position="397"/>
        <end position="414"/>
    </location>
</feature>
<evidence type="ECO:0000256" key="5">
    <source>
        <dbReference type="ARBA" id="ARBA00023136"/>
    </source>
</evidence>
<evidence type="ECO:0000256" key="3">
    <source>
        <dbReference type="ARBA" id="ARBA00022692"/>
    </source>
</evidence>
<dbReference type="Proteomes" id="UP000237438">
    <property type="component" value="Unassembled WGS sequence"/>
</dbReference>
<feature type="transmembrane region" description="Helical" evidence="7">
    <location>
        <begin position="502"/>
        <end position="521"/>
    </location>
</feature>
<dbReference type="InterPro" id="IPR010573">
    <property type="entry name" value="MFS_Str1/Tri12-like"/>
</dbReference>